<dbReference type="Proteomes" id="UP000215214">
    <property type="component" value="Chromosome TJEJU"/>
</dbReference>
<accession>A0A238U9I6</accession>
<keyword evidence="4" id="KW-1185">Reference proteome</keyword>
<dbReference type="AlphaFoldDB" id="A0A238U9I6"/>
<dbReference type="OrthoDB" id="679784at2"/>
<evidence type="ECO:0000313" key="3">
    <source>
        <dbReference type="EMBL" id="SNR15134.1"/>
    </source>
</evidence>
<reference evidence="3 4" key="1">
    <citation type="submission" date="2017-07" db="EMBL/GenBank/DDBJ databases">
        <authorList>
            <person name="Sun Z.S."/>
            <person name="Albrecht U."/>
            <person name="Echele G."/>
            <person name="Lee C.C."/>
        </authorList>
    </citation>
    <scope>NUCLEOTIDE SEQUENCE [LARGE SCALE GENOMIC DNA]</scope>
    <source>
        <strain evidence="4">type strain: KCTC 22618</strain>
    </source>
</reference>
<gene>
    <name evidence="3" type="ORF">TJEJU_1400</name>
</gene>
<name>A0A238U9I6_9FLAO</name>
<feature type="region of interest" description="Disordered" evidence="1">
    <location>
        <begin position="32"/>
        <end position="51"/>
    </location>
</feature>
<dbReference type="Gene3D" id="1.20.5.320">
    <property type="entry name" value="6-Phosphogluconate Dehydrogenase, domain 3"/>
    <property type="match status" value="1"/>
</dbReference>
<keyword evidence="3" id="KW-0449">Lipoprotein</keyword>
<feature type="chain" id="PRO_5012669650" evidence="2">
    <location>
        <begin position="26"/>
        <end position="185"/>
    </location>
</feature>
<protein>
    <submittedName>
        <fullName evidence="3">Probable lipoprotein</fullName>
    </submittedName>
</protein>
<dbReference type="KEGG" id="tje:TJEJU_1400"/>
<evidence type="ECO:0000256" key="2">
    <source>
        <dbReference type="SAM" id="SignalP"/>
    </source>
</evidence>
<evidence type="ECO:0000313" key="4">
    <source>
        <dbReference type="Proteomes" id="UP000215214"/>
    </source>
</evidence>
<sequence>MKKTKFKISYLLIMLVLICNFSCSSEDGMDGIDGMQGPQGEQGLPGTDGKDGNANVIVKTVDNVVWTVGSFLGQEANLFEINDTDITQEVLDNSLILVYFKLVTGEAWYPMTYAFPFDNGNDEVITFTYELNKINIYALKSTGPLNASIDDIRYFIIEGNSAVASREDLSKLSYEEALKRFKLLE</sequence>
<keyword evidence="2" id="KW-0732">Signal</keyword>
<proteinExistence type="predicted"/>
<feature type="signal peptide" evidence="2">
    <location>
        <begin position="1"/>
        <end position="25"/>
    </location>
</feature>
<evidence type="ECO:0000256" key="1">
    <source>
        <dbReference type="SAM" id="MobiDB-lite"/>
    </source>
</evidence>
<organism evidence="3 4">
    <name type="scientific">Tenacibaculum jejuense</name>
    <dbReference type="NCBI Taxonomy" id="584609"/>
    <lineage>
        <taxon>Bacteria</taxon>
        <taxon>Pseudomonadati</taxon>
        <taxon>Bacteroidota</taxon>
        <taxon>Flavobacteriia</taxon>
        <taxon>Flavobacteriales</taxon>
        <taxon>Flavobacteriaceae</taxon>
        <taxon>Tenacibaculum</taxon>
    </lineage>
</organism>
<dbReference type="EMBL" id="LT899436">
    <property type="protein sequence ID" value="SNR15134.1"/>
    <property type="molecule type" value="Genomic_DNA"/>
</dbReference>
<dbReference type="RefSeq" id="WP_095070661.1">
    <property type="nucleotide sequence ID" value="NZ_LT899436.1"/>
</dbReference>